<evidence type="ECO:0000313" key="5">
    <source>
        <dbReference type="EMBL" id="NKX52960.1"/>
    </source>
</evidence>
<dbReference type="GO" id="GO:0042781">
    <property type="term" value="F:3'-tRNA processing endoribonuclease activity"/>
    <property type="evidence" value="ECO:0007669"/>
    <property type="project" value="TreeGrafter"/>
</dbReference>
<dbReference type="Proteomes" id="UP000544090">
    <property type="component" value="Unassembled WGS sequence"/>
</dbReference>
<keyword evidence="2 5" id="KW-0378">Hydrolase</keyword>
<dbReference type="InterPro" id="IPR036866">
    <property type="entry name" value="RibonucZ/Hydroxyglut_hydro"/>
</dbReference>
<evidence type="ECO:0000256" key="2">
    <source>
        <dbReference type="ARBA" id="ARBA00022801"/>
    </source>
</evidence>
<dbReference type="Pfam" id="PF00753">
    <property type="entry name" value="Lactamase_B"/>
    <property type="match status" value="1"/>
</dbReference>
<dbReference type="Gene3D" id="3.60.15.10">
    <property type="entry name" value="Ribonuclease Z/Hydroxyacylglutathione hydrolase-like"/>
    <property type="match status" value="1"/>
</dbReference>
<keyword evidence="1" id="KW-0255">Endonuclease</keyword>
<gene>
    <name evidence="5" type="ORF">HGG74_00115</name>
</gene>
<dbReference type="Pfam" id="PF12706">
    <property type="entry name" value="Lactamase_B_2"/>
    <property type="match status" value="1"/>
</dbReference>
<dbReference type="PANTHER" id="PTHR46018:SF2">
    <property type="entry name" value="ZINC PHOSPHODIESTERASE ELAC PROTEIN 1"/>
    <property type="match status" value="1"/>
</dbReference>
<dbReference type="InterPro" id="IPR044094">
    <property type="entry name" value="AtsA-like_MBL-fold"/>
</dbReference>
<dbReference type="RefSeq" id="WP_168484322.1">
    <property type="nucleotide sequence ID" value="NZ_JAAZSQ010000001.1"/>
</dbReference>
<dbReference type="CDD" id="cd07719">
    <property type="entry name" value="arylsulfatase_AtsA-like_MBL-fold"/>
    <property type="match status" value="1"/>
</dbReference>
<keyword evidence="6" id="KW-1185">Reference proteome</keyword>
<dbReference type="PANTHER" id="PTHR46018">
    <property type="entry name" value="ZINC PHOSPHODIESTERASE ELAC PROTEIN 1"/>
    <property type="match status" value="1"/>
</dbReference>
<dbReference type="InterPro" id="IPR001279">
    <property type="entry name" value="Metallo-B-lactamas"/>
</dbReference>
<evidence type="ECO:0000256" key="1">
    <source>
        <dbReference type="ARBA" id="ARBA00022759"/>
    </source>
</evidence>
<keyword evidence="1" id="KW-0540">Nuclease</keyword>
<name>A0A7X6K2Y9_9MICC</name>
<accession>A0A7X6K2Y9</accession>
<dbReference type="AlphaFoldDB" id="A0A7X6K2Y9"/>
<protein>
    <submittedName>
        <fullName evidence="5">MBL fold metallo-hydrolase</fullName>
    </submittedName>
</protein>
<reference evidence="5 6" key="1">
    <citation type="submission" date="2020-04" db="EMBL/GenBank/DDBJ databases">
        <title>Arthrobacter sp. nov.</title>
        <authorList>
            <person name="Liu S."/>
        </authorList>
    </citation>
    <scope>NUCLEOTIDE SEQUENCE [LARGE SCALE GENOMIC DNA]</scope>
    <source>
        <strain evidence="5 6">E918</strain>
    </source>
</reference>
<evidence type="ECO:0000259" key="3">
    <source>
        <dbReference type="Pfam" id="PF00753"/>
    </source>
</evidence>
<dbReference type="SUPFAM" id="SSF56281">
    <property type="entry name" value="Metallo-hydrolase/oxidoreductase"/>
    <property type="match status" value="1"/>
</dbReference>
<feature type="domain" description="Metallo-beta-lactamase" evidence="3">
    <location>
        <begin position="43"/>
        <end position="89"/>
    </location>
</feature>
<organism evidence="5 6">
    <name type="scientific">Arthrobacter mobilis</name>
    <dbReference type="NCBI Taxonomy" id="2724944"/>
    <lineage>
        <taxon>Bacteria</taxon>
        <taxon>Bacillati</taxon>
        <taxon>Actinomycetota</taxon>
        <taxon>Actinomycetes</taxon>
        <taxon>Micrococcales</taxon>
        <taxon>Micrococcaceae</taxon>
        <taxon>Arthrobacter</taxon>
    </lineage>
</organism>
<evidence type="ECO:0000259" key="4">
    <source>
        <dbReference type="Pfam" id="PF12706"/>
    </source>
</evidence>
<feature type="domain" description="Metallo-beta-lactamase" evidence="4">
    <location>
        <begin position="192"/>
        <end position="311"/>
    </location>
</feature>
<dbReference type="EMBL" id="JAAZSQ010000001">
    <property type="protein sequence ID" value="NKX52960.1"/>
    <property type="molecule type" value="Genomic_DNA"/>
</dbReference>
<proteinExistence type="predicted"/>
<comment type="caution">
    <text evidence="5">The sequence shown here is derived from an EMBL/GenBank/DDBJ whole genome shotgun (WGS) entry which is preliminary data.</text>
</comment>
<evidence type="ECO:0000313" key="6">
    <source>
        <dbReference type="Proteomes" id="UP000544090"/>
    </source>
</evidence>
<sequence>MNPAHPSDLQPRVVTLGTAGGPRWWTGANAGQRAGIATAVVVGPHTYLVDAGHGVGRQLMLAGLPISSLRGIFVTHLHSDHTIDLGSLAIFGMFAFRQDQHRIKIIGPGDRGELPPVSPRAAVPPAPVFPEQPTPGTAAMFRHLMAAYATDLNDRILDALRPSPFDYFDAEDIVIPAASGYHPNANPTPEGMEPFEIYRDELVTVTATLVKHPPMAPAFAFRFDTAAGSVTISGDTAPCTNLVRLARGTDLLLHEAIDFDWVHRTYGGGADGTPDETAQASIDHHRKSHTSPAEAVELANQAGAKALALHHLVPGTTPQHVWEATAKAFSGSFHVPNDLDVIPFGTASSGDAGAPTSEELVSAP</sequence>